<protein>
    <submittedName>
        <fullName evidence="2">Polyprotein</fullName>
    </submittedName>
</protein>
<name>A0A6S6WGX1_9PLEO</name>
<evidence type="ECO:0000313" key="2">
    <source>
        <dbReference type="EMBL" id="CAE7205213.1"/>
    </source>
</evidence>
<dbReference type="InterPro" id="IPR057670">
    <property type="entry name" value="SH3_retrovirus"/>
</dbReference>
<accession>A0A6S6WGX1</accession>
<reference evidence="2" key="1">
    <citation type="submission" date="2021-02" db="EMBL/GenBank/DDBJ databases">
        <authorList>
            <person name="Syme A R."/>
            <person name="Syme A R."/>
            <person name="Moolhuijzen P."/>
        </authorList>
    </citation>
    <scope>NUCLEOTIDE SEQUENCE</scope>
    <source>
        <strain evidence="2">W1-1</strain>
    </source>
</reference>
<organism evidence="2 3">
    <name type="scientific">Pyrenophora teres f. teres</name>
    <dbReference type="NCBI Taxonomy" id="97479"/>
    <lineage>
        <taxon>Eukaryota</taxon>
        <taxon>Fungi</taxon>
        <taxon>Dikarya</taxon>
        <taxon>Ascomycota</taxon>
        <taxon>Pezizomycotina</taxon>
        <taxon>Dothideomycetes</taxon>
        <taxon>Pleosporomycetidae</taxon>
        <taxon>Pleosporales</taxon>
        <taxon>Pleosporineae</taxon>
        <taxon>Pleosporaceae</taxon>
        <taxon>Pyrenophora</taxon>
    </lineage>
</organism>
<evidence type="ECO:0000313" key="3">
    <source>
        <dbReference type="Proteomes" id="UP000472372"/>
    </source>
</evidence>
<sequence length="108" mass="12410">MRPIGCRAYVYNRDLRAADKLESRILISHLVGYQGTNIFRIWLPTKDTIIVTRDVVFEPTLFFKGIDGYASTPVIKEVIELLEYPEVPQDDEINIEDLLTAHQLNNSC</sequence>
<evidence type="ECO:0000259" key="1">
    <source>
        <dbReference type="Pfam" id="PF25597"/>
    </source>
</evidence>
<dbReference type="EMBL" id="HG992985">
    <property type="protein sequence ID" value="CAE7205213.1"/>
    <property type="molecule type" value="Genomic_DNA"/>
</dbReference>
<dbReference type="AlphaFoldDB" id="A0A6S6WGX1"/>
<dbReference type="Proteomes" id="UP000472372">
    <property type="component" value="Chromosome 9"/>
</dbReference>
<dbReference type="Pfam" id="PF25597">
    <property type="entry name" value="SH3_retrovirus"/>
    <property type="match status" value="1"/>
</dbReference>
<feature type="domain" description="Retroviral polymerase SH3-like" evidence="1">
    <location>
        <begin position="6"/>
        <end position="63"/>
    </location>
</feature>
<proteinExistence type="predicted"/>
<gene>
    <name evidence="2" type="ORF">PTTW11_09262</name>
</gene>